<dbReference type="AlphaFoldDB" id="A0A2P4YFQ9"/>
<reference evidence="2 3" key="1">
    <citation type="journal article" date="2017" name="Genome Biol. Evol.">
        <title>Phytophthora megakarya and P. palmivora, closely related causal agents of cacao black pod rot, underwent increases in genome sizes and gene numbers by different mechanisms.</title>
        <authorList>
            <person name="Ali S.S."/>
            <person name="Shao J."/>
            <person name="Lary D.J."/>
            <person name="Kronmiller B."/>
            <person name="Shen D."/>
            <person name="Strem M.D."/>
            <person name="Amoako-Attah I."/>
            <person name="Akrofi A.Y."/>
            <person name="Begoude B.A."/>
            <person name="Ten Hoopen G.M."/>
            <person name="Coulibaly K."/>
            <person name="Kebe B.I."/>
            <person name="Melnick R.L."/>
            <person name="Guiltinan M.J."/>
            <person name="Tyler B.M."/>
            <person name="Meinhardt L.W."/>
            <person name="Bailey B.A."/>
        </authorList>
    </citation>
    <scope>NUCLEOTIDE SEQUENCE [LARGE SCALE GENOMIC DNA]</scope>
    <source>
        <strain evidence="3">sbr112.9</strain>
    </source>
</reference>
<evidence type="ECO:0000313" key="3">
    <source>
        <dbReference type="Proteomes" id="UP000237271"/>
    </source>
</evidence>
<proteinExistence type="predicted"/>
<keyword evidence="3" id="KW-1185">Reference proteome</keyword>
<feature type="compositionally biased region" description="Acidic residues" evidence="1">
    <location>
        <begin position="115"/>
        <end position="131"/>
    </location>
</feature>
<evidence type="ECO:0000313" key="2">
    <source>
        <dbReference type="EMBL" id="POM76638.1"/>
    </source>
</evidence>
<dbReference type="Proteomes" id="UP000237271">
    <property type="component" value="Unassembled WGS sequence"/>
</dbReference>
<protein>
    <submittedName>
        <fullName evidence="2">Uncharacterized protein</fullName>
    </submittedName>
</protein>
<evidence type="ECO:0000256" key="1">
    <source>
        <dbReference type="SAM" id="MobiDB-lite"/>
    </source>
</evidence>
<accession>A0A2P4YFQ9</accession>
<organism evidence="2 3">
    <name type="scientific">Phytophthora palmivora</name>
    <dbReference type="NCBI Taxonomy" id="4796"/>
    <lineage>
        <taxon>Eukaryota</taxon>
        <taxon>Sar</taxon>
        <taxon>Stramenopiles</taxon>
        <taxon>Oomycota</taxon>
        <taxon>Peronosporomycetes</taxon>
        <taxon>Peronosporales</taxon>
        <taxon>Peronosporaceae</taxon>
        <taxon>Phytophthora</taxon>
    </lineage>
</organism>
<name>A0A2P4YFQ9_9STRA</name>
<feature type="region of interest" description="Disordered" evidence="1">
    <location>
        <begin position="115"/>
        <end position="141"/>
    </location>
</feature>
<dbReference type="OrthoDB" id="127464at2759"/>
<dbReference type="EMBL" id="NCKW01003409">
    <property type="protein sequence ID" value="POM76638.1"/>
    <property type="molecule type" value="Genomic_DNA"/>
</dbReference>
<sequence>MMDSMPKATEAVKEALAKDQRRRAKYYNRRVRQEAAFGVGDFVWVLRPPRGRGITKLAHQWLGPARIVGDAGFDNWKVRREDTGEHMVVHCSFLVSSSCPSDSLGSVAERMLRELEEEDNEASAEAEDGRDETDTGHDGETSVQAAVEMLRGRGWTRRPKPMLELLQVETAGHIVECGRRRARNRAGRYVLEHEVEYGVHSGQPTGRM</sequence>
<comment type="caution">
    <text evidence="2">The sequence shown here is derived from an EMBL/GenBank/DDBJ whole genome shotgun (WGS) entry which is preliminary data.</text>
</comment>
<gene>
    <name evidence="2" type="ORF">PHPALM_6101</name>
</gene>